<reference evidence="1 2" key="1">
    <citation type="journal article" date="2015" name="Genome Announc.">
        <title>Complete Genome Sequence of Steroid-Transforming Nocardioides simplex VKM Ac-2033D.</title>
        <authorList>
            <person name="Shtratnikova V.Y."/>
            <person name="Schelkunov M.I."/>
            <person name="Pekov Y.A."/>
            <person name="Fokina V.V."/>
            <person name="Logacheva M.D."/>
            <person name="Sokolov S.L."/>
            <person name="Bragin E.Y."/>
            <person name="Ashapkin V.V."/>
            <person name="Donova M.V."/>
        </authorList>
    </citation>
    <scope>NUCLEOTIDE SEQUENCE [LARGE SCALE GENOMIC DNA]</scope>
    <source>
        <strain evidence="1 2">VKM Ac-2033D</strain>
    </source>
</reference>
<dbReference type="HOGENOM" id="CLU_808528_0_0_11"/>
<dbReference type="Proteomes" id="UP000030300">
    <property type="component" value="Chromosome"/>
</dbReference>
<dbReference type="RefSeq" id="WP_038676242.1">
    <property type="nucleotide sequence ID" value="NZ_BJMC01000025.1"/>
</dbReference>
<sequence length="343" mass="36039">MQLIDLVPDLRPTILAARQLQDARNSLARFFPVVNVPSVTYRLGRRTRNDQTVPIRAFDAPAIPIQKQGIIDVRGDLPAVTPLVNLTEVDLNQEFILAQQLAGQAVDWQPAVTSAAGQCAATVDNTMEAMRGQLLSTGIISLVTEDGTTHSVDFGIPGAQIITAGAPLNPADGAAVWNAYAAAHDVYAAVAGDAAGVAVTTRKVYSLLVAALQVAFPQGPVGADQVAAYAANRNLPVPVTYDRQMKDAAGARTRFFAEGTLVFLPSNDDPVGRTELGITQEAVQQVQRVQPNGGTALSAAEVPGLTIVTLGNDNPVQRAVKGAAVGMPVLQDNDAIVIWKGLV</sequence>
<evidence type="ECO:0000313" key="2">
    <source>
        <dbReference type="Proteomes" id="UP000030300"/>
    </source>
</evidence>
<accession>A0A0A1DH32</accession>
<dbReference type="Pfam" id="PF03864">
    <property type="entry name" value="Phage_cap_E"/>
    <property type="match status" value="1"/>
</dbReference>
<proteinExistence type="predicted"/>
<dbReference type="STRING" id="2045.KR76_01945"/>
<dbReference type="OrthoDB" id="3196427at2"/>
<protein>
    <submittedName>
        <fullName evidence="1">Phage capsid and scaffold</fullName>
    </submittedName>
</protein>
<dbReference type="KEGG" id="psim:KR76_01945"/>
<organism evidence="1 2">
    <name type="scientific">Nocardioides simplex</name>
    <name type="common">Arthrobacter simplex</name>
    <dbReference type="NCBI Taxonomy" id="2045"/>
    <lineage>
        <taxon>Bacteria</taxon>
        <taxon>Bacillati</taxon>
        <taxon>Actinomycetota</taxon>
        <taxon>Actinomycetes</taxon>
        <taxon>Propionibacteriales</taxon>
        <taxon>Nocardioidaceae</taxon>
        <taxon>Pimelobacter</taxon>
    </lineage>
</organism>
<dbReference type="InterPro" id="IPR005564">
    <property type="entry name" value="Major_capsid_GpE"/>
</dbReference>
<dbReference type="GeneID" id="96607746"/>
<evidence type="ECO:0000313" key="1">
    <source>
        <dbReference type="EMBL" id="AIY15838.1"/>
    </source>
</evidence>
<dbReference type="EMBL" id="CP009896">
    <property type="protein sequence ID" value="AIY15838.1"/>
    <property type="molecule type" value="Genomic_DNA"/>
</dbReference>
<gene>
    <name evidence="1" type="ORF">KR76_01945</name>
</gene>
<keyword evidence="2" id="KW-1185">Reference proteome</keyword>
<name>A0A0A1DH32_NOCSI</name>
<dbReference type="AlphaFoldDB" id="A0A0A1DH32"/>